<dbReference type="RefSeq" id="XP_009011802.1">
    <property type="nucleotide sequence ID" value="XM_009013554.1"/>
</dbReference>
<evidence type="ECO:0000256" key="1">
    <source>
        <dbReference type="SAM" id="MobiDB-lite"/>
    </source>
</evidence>
<protein>
    <submittedName>
        <fullName evidence="2 3">Uncharacterized protein</fullName>
    </submittedName>
</protein>
<organism evidence="3 4">
    <name type="scientific">Helobdella robusta</name>
    <name type="common">Californian leech</name>
    <dbReference type="NCBI Taxonomy" id="6412"/>
    <lineage>
        <taxon>Eukaryota</taxon>
        <taxon>Metazoa</taxon>
        <taxon>Spiralia</taxon>
        <taxon>Lophotrochozoa</taxon>
        <taxon>Annelida</taxon>
        <taxon>Clitellata</taxon>
        <taxon>Hirudinea</taxon>
        <taxon>Rhynchobdellida</taxon>
        <taxon>Glossiphoniidae</taxon>
        <taxon>Helobdella</taxon>
    </lineage>
</organism>
<reference evidence="2 4" key="2">
    <citation type="journal article" date="2013" name="Nature">
        <title>Insights into bilaterian evolution from three spiralian genomes.</title>
        <authorList>
            <person name="Simakov O."/>
            <person name="Marletaz F."/>
            <person name="Cho S.J."/>
            <person name="Edsinger-Gonzales E."/>
            <person name="Havlak P."/>
            <person name="Hellsten U."/>
            <person name="Kuo D.H."/>
            <person name="Larsson T."/>
            <person name="Lv J."/>
            <person name="Arendt D."/>
            <person name="Savage R."/>
            <person name="Osoegawa K."/>
            <person name="de Jong P."/>
            <person name="Grimwood J."/>
            <person name="Chapman J.A."/>
            <person name="Shapiro H."/>
            <person name="Aerts A."/>
            <person name="Otillar R.P."/>
            <person name="Terry A.Y."/>
            <person name="Boore J.L."/>
            <person name="Grigoriev I.V."/>
            <person name="Lindberg D.R."/>
            <person name="Seaver E.C."/>
            <person name="Weisblat D.A."/>
            <person name="Putnam N.H."/>
            <person name="Rokhsar D.S."/>
        </authorList>
    </citation>
    <scope>NUCLEOTIDE SEQUENCE</scope>
</reference>
<dbReference type="Proteomes" id="UP000015101">
    <property type="component" value="Unassembled WGS sequence"/>
</dbReference>
<feature type="region of interest" description="Disordered" evidence="1">
    <location>
        <begin position="77"/>
        <end position="109"/>
    </location>
</feature>
<proteinExistence type="predicted"/>
<feature type="compositionally biased region" description="Low complexity" evidence="1">
    <location>
        <begin position="79"/>
        <end position="94"/>
    </location>
</feature>
<evidence type="ECO:0000313" key="4">
    <source>
        <dbReference type="Proteomes" id="UP000015101"/>
    </source>
</evidence>
<dbReference type="KEGG" id="hro:HELRODRAFT_167822"/>
<feature type="region of interest" description="Disordered" evidence="1">
    <location>
        <begin position="190"/>
        <end position="210"/>
    </location>
</feature>
<feature type="compositionally biased region" description="Basic and acidic residues" evidence="1">
    <location>
        <begin position="97"/>
        <end position="109"/>
    </location>
</feature>
<dbReference type="HOGENOM" id="CLU_916084_0_0_1"/>
<name>T1EZU3_HELRO</name>
<dbReference type="AlphaFoldDB" id="T1EZU3"/>
<dbReference type="EMBL" id="AMQM01002851">
    <property type="status" value="NOT_ANNOTATED_CDS"/>
    <property type="molecule type" value="Genomic_DNA"/>
</dbReference>
<dbReference type="CTD" id="20202093"/>
<reference evidence="3" key="3">
    <citation type="submission" date="2015-06" db="UniProtKB">
        <authorList>
            <consortium name="EnsemblMetazoa"/>
        </authorList>
    </citation>
    <scope>IDENTIFICATION</scope>
</reference>
<sequence>MIIRTYGYGSGKIAGHSNTFGEDISRRKHMPCKQTVDDVYHSRYSHSLSNDLILYHDENNHMSRMFKCPMISTSKLSNERTSSTSVSSSQSDLSGCRQEDNHENHFRDGRRSVKDFNRIKKLKNFRSQSVTAENVLIGEFAIRKGIVKKNVERFNHFYYPIYANAICAVCNETSNHDINEKIKQQTFYLSSHKNSSHRRDHHHSGETTKTADEQVTSRMGFVNNECKRNLEHLLANYQEPINDPFYFCKLSRKSISHNSLHQITNNDLCDNNLQQWQEIILKPEKMKFFEKIIFNRMNMKIILT</sequence>
<dbReference type="InParanoid" id="T1EZU3"/>
<dbReference type="EnsemblMetazoa" id="HelroT167822">
    <property type="protein sequence ID" value="HelroP167822"/>
    <property type="gene ID" value="HelroG167822"/>
</dbReference>
<accession>T1EZU3</accession>
<evidence type="ECO:0000313" key="3">
    <source>
        <dbReference type="EnsemblMetazoa" id="HelroP167822"/>
    </source>
</evidence>
<dbReference type="EMBL" id="KB095905">
    <property type="protein sequence ID" value="ESO09988.1"/>
    <property type="molecule type" value="Genomic_DNA"/>
</dbReference>
<gene>
    <name evidence="3" type="primary">20202093</name>
    <name evidence="2" type="ORF">HELRODRAFT_167822</name>
</gene>
<reference evidence="4" key="1">
    <citation type="submission" date="2012-12" db="EMBL/GenBank/DDBJ databases">
        <authorList>
            <person name="Hellsten U."/>
            <person name="Grimwood J."/>
            <person name="Chapman J.A."/>
            <person name="Shapiro H."/>
            <person name="Aerts A."/>
            <person name="Otillar R.P."/>
            <person name="Terry A.Y."/>
            <person name="Boore J.L."/>
            <person name="Simakov O."/>
            <person name="Marletaz F."/>
            <person name="Cho S.-J."/>
            <person name="Edsinger-Gonzales E."/>
            <person name="Havlak P."/>
            <person name="Kuo D.-H."/>
            <person name="Larsson T."/>
            <person name="Lv J."/>
            <person name="Arendt D."/>
            <person name="Savage R."/>
            <person name="Osoegawa K."/>
            <person name="de Jong P."/>
            <person name="Lindberg D.R."/>
            <person name="Seaver E.C."/>
            <person name="Weisblat D.A."/>
            <person name="Putnam N.H."/>
            <person name="Grigoriev I.V."/>
            <person name="Rokhsar D.S."/>
        </authorList>
    </citation>
    <scope>NUCLEOTIDE SEQUENCE</scope>
</reference>
<dbReference type="GeneID" id="20202093"/>
<keyword evidence="4" id="KW-1185">Reference proteome</keyword>
<evidence type="ECO:0000313" key="2">
    <source>
        <dbReference type="EMBL" id="ESO09988.1"/>
    </source>
</evidence>